<feature type="domain" description="Peptidase A2" evidence="2">
    <location>
        <begin position="1"/>
        <end position="73"/>
    </location>
</feature>
<dbReference type="InterPro" id="IPR001995">
    <property type="entry name" value="Peptidase_A2_cat"/>
</dbReference>
<dbReference type="GO" id="GO:0006508">
    <property type="term" value="P:proteolysis"/>
    <property type="evidence" value="ECO:0007669"/>
    <property type="project" value="InterPro"/>
</dbReference>
<dbReference type="PROSITE" id="PS50175">
    <property type="entry name" value="ASP_PROT_RETROV"/>
    <property type="match status" value="1"/>
</dbReference>
<dbReference type="GeneID" id="106512401"/>
<reference evidence="4" key="1">
    <citation type="submission" date="2025-08" db="UniProtKB">
        <authorList>
            <consortium name="RefSeq"/>
        </authorList>
    </citation>
    <scope>IDENTIFICATION</scope>
</reference>
<dbReference type="Gene3D" id="2.40.70.10">
    <property type="entry name" value="Acid Proteases"/>
    <property type="match status" value="1"/>
</dbReference>
<dbReference type="GO" id="GO:0004190">
    <property type="term" value="F:aspartic-type endopeptidase activity"/>
    <property type="evidence" value="ECO:0007669"/>
    <property type="project" value="InterPro"/>
</dbReference>
<evidence type="ECO:0000259" key="2">
    <source>
        <dbReference type="PROSITE" id="PS50175"/>
    </source>
</evidence>
<protein>
    <submittedName>
        <fullName evidence="4">Uncharacterized protein LOC106512401</fullName>
    </submittedName>
</protein>
<dbReference type="Proteomes" id="UP000192220">
    <property type="component" value="Unplaced"/>
</dbReference>
<proteinExistence type="predicted"/>
<accession>A0A2I4ALW1</accession>
<organism evidence="3 4">
    <name type="scientific">Austrofundulus limnaeus</name>
    <name type="common">Annual killifish</name>
    <dbReference type="NCBI Taxonomy" id="52670"/>
    <lineage>
        <taxon>Eukaryota</taxon>
        <taxon>Metazoa</taxon>
        <taxon>Chordata</taxon>
        <taxon>Craniata</taxon>
        <taxon>Vertebrata</taxon>
        <taxon>Euteleostomi</taxon>
        <taxon>Actinopterygii</taxon>
        <taxon>Neopterygii</taxon>
        <taxon>Teleostei</taxon>
        <taxon>Neoteleostei</taxon>
        <taxon>Acanthomorphata</taxon>
        <taxon>Ovalentaria</taxon>
        <taxon>Atherinomorphae</taxon>
        <taxon>Cyprinodontiformes</taxon>
        <taxon>Rivulidae</taxon>
        <taxon>Austrofundulus</taxon>
    </lineage>
</organism>
<evidence type="ECO:0000256" key="1">
    <source>
        <dbReference type="ARBA" id="ARBA00022801"/>
    </source>
</evidence>
<dbReference type="OrthoDB" id="8947436at2759"/>
<name>A0A2I4ALW1_AUSLI</name>
<dbReference type="InParanoid" id="A0A2I4ALW1"/>
<dbReference type="KEGG" id="alim:106512401"/>
<sequence>MLVDSGATFTCVHSRDAIHLPMSGKFARTIGFEGKKQLIPFTKPVDISCGGQRVKMPILVSDNTPTGLLGRDALCELNCTIQCTPDGCQVQFPKESNFQLPMLTDNAGPSVCWIGDLTQDLLEPARVWEKFILANVSEVKRPQYPPHCTLKYFKTGLSADMDVWLDQQPEQVQLTSSCIIVGPQGVAMKIDPNDFLLEQHEIKDSVPHVTLFVAKDYEQKHVGNMMVEAQDIVFKPLKENINIWRSEDQQYLTIMISAQGSGKPQVVQMVEKDMCNLQVDPEDLKAEMLQQGDAKTNNT</sequence>
<dbReference type="AlphaFoldDB" id="A0A2I4ALW1"/>
<dbReference type="RefSeq" id="XP_013856482.1">
    <property type="nucleotide sequence ID" value="XM_014001028.1"/>
</dbReference>
<gene>
    <name evidence="4" type="primary">LOC106512401</name>
</gene>
<evidence type="ECO:0000313" key="3">
    <source>
        <dbReference type="Proteomes" id="UP000192220"/>
    </source>
</evidence>
<keyword evidence="1" id="KW-0378">Hydrolase</keyword>
<dbReference type="PROSITE" id="PS00141">
    <property type="entry name" value="ASP_PROTEASE"/>
    <property type="match status" value="1"/>
</dbReference>
<dbReference type="InterPro" id="IPR001969">
    <property type="entry name" value="Aspartic_peptidase_AS"/>
</dbReference>
<keyword evidence="3" id="KW-1185">Reference proteome</keyword>
<dbReference type="InterPro" id="IPR021109">
    <property type="entry name" value="Peptidase_aspartic_dom_sf"/>
</dbReference>
<evidence type="ECO:0000313" key="4">
    <source>
        <dbReference type="RefSeq" id="XP_013856482.1"/>
    </source>
</evidence>
<dbReference type="SUPFAM" id="SSF50630">
    <property type="entry name" value="Acid proteases"/>
    <property type="match status" value="1"/>
</dbReference>